<dbReference type="GO" id="GO:0004721">
    <property type="term" value="F:phosphoprotein phosphatase activity"/>
    <property type="evidence" value="ECO:0007669"/>
    <property type="project" value="TreeGrafter"/>
</dbReference>
<evidence type="ECO:0000256" key="5">
    <source>
        <dbReference type="ARBA" id="ARBA00022679"/>
    </source>
</evidence>
<dbReference type="Gene3D" id="3.30.565.10">
    <property type="entry name" value="Histidine kinase-like ATPase, C-terminal domain"/>
    <property type="match status" value="1"/>
</dbReference>
<comment type="subcellular location">
    <subcellularLocation>
        <location evidence="2">Membrane</location>
    </subcellularLocation>
</comment>
<keyword evidence="8 9" id="KW-0472">Membrane</keyword>
<keyword evidence="7" id="KW-0902">Two-component regulatory system</keyword>
<dbReference type="SUPFAM" id="SSF55874">
    <property type="entry name" value="ATPase domain of HSP90 chaperone/DNA topoisomerase II/histidine kinase"/>
    <property type="match status" value="1"/>
</dbReference>
<evidence type="ECO:0000259" key="10">
    <source>
        <dbReference type="PROSITE" id="PS50109"/>
    </source>
</evidence>
<evidence type="ECO:0000256" key="7">
    <source>
        <dbReference type="ARBA" id="ARBA00023012"/>
    </source>
</evidence>
<dbReference type="PROSITE" id="PS50109">
    <property type="entry name" value="HIS_KIN"/>
    <property type="match status" value="1"/>
</dbReference>
<dbReference type="InterPro" id="IPR003661">
    <property type="entry name" value="HisK_dim/P_dom"/>
</dbReference>
<evidence type="ECO:0000256" key="1">
    <source>
        <dbReference type="ARBA" id="ARBA00000085"/>
    </source>
</evidence>
<dbReference type="RefSeq" id="WP_119972234.1">
    <property type="nucleotide sequence ID" value="NZ_CP032416.1"/>
</dbReference>
<dbReference type="OrthoDB" id="9813151at2"/>
<keyword evidence="5" id="KW-0808">Transferase</keyword>
<evidence type="ECO:0000256" key="8">
    <source>
        <dbReference type="ARBA" id="ARBA00023136"/>
    </source>
</evidence>
<keyword evidence="9" id="KW-0812">Transmembrane</keyword>
<dbReference type="InterPro" id="IPR036890">
    <property type="entry name" value="HATPase_C_sf"/>
</dbReference>
<dbReference type="EC" id="2.7.13.3" evidence="3"/>
<dbReference type="CDD" id="cd00075">
    <property type="entry name" value="HATPase"/>
    <property type="match status" value="1"/>
</dbReference>
<dbReference type="InterPro" id="IPR004358">
    <property type="entry name" value="Sig_transdc_His_kin-like_C"/>
</dbReference>
<evidence type="ECO:0000256" key="6">
    <source>
        <dbReference type="ARBA" id="ARBA00022777"/>
    </source>
</evidence>
<gene>
    <name evidence="11" type="ORF">D4Z93_07950</name>
</gene>
<keyword evidence="4" id="KW-0597">Phosphoprotein</keyword>
<evidence type="ECO:0000256" key="3">
    <source>
        <dbReference type="ARBA" id="ARBA00012438"/>
    </source>
</evidence>
<keyword evidence="6 11" id="KW-0418">Kinase</keyword>
<evidence type="ECO:0000313" key="11">
    <source>
        <dbReference type="EMBL" id="AYD40460.1"/>
    </source>
</evidence>
<feature type="domain" description="Histidine kinase" evidence="10">
    <location>
        <begin position="187"/>
        <end position="405"/>
    </location>
</feature>
<keyword evidence="9" id="KW-1133">Transmembrane helix</keyword>
<feature type="transmembrane region" description="Helical" evidence="9">
    <location>
        <begin position="9"/>
        <end position="32"/>
    </location>
</feature>
<dbReference type="Proteomes" id="UP000266301">
    <property type="component" value="Chromosome"/>
</dbReference>
<dbReference type="GO" id="GO:0000155">
    <property type="term" value="F:phosphorelay sensor kinase activity"/>
    <property type="evidence" value="ECO:0007669"/>
    <property type="project" value="InterPro"/>
</dbReference>
<dbReference type="Gene3D" id="1.10.287.130">
    <property type="match status" value="1"/>
</dbReference>
<dbReference type="PANTHER" id="PTHR45453">
    <property type="entry name" value="PHOSPHATE REGULON SENSOR PROTEIN PHOR"/>
    <property type="match status" value="1"/>
</dbReference>
<dbReference type="AlphaFoldDB" id="A0A386H454"/>
<evidence type="ECO:0000256" key="4">
    <source>
        <dbReference type="ARBA" id="ARBA00022553"/>
    </source>
</evidence>
<proteinExistence type="predicted"/>
<dbReference type="SMART" id="SM00388">
    <property type="entry name" value="HisKA"/>
    <property type="match status" value="1"/>
</dbReference>
<dbReference type="Pfam" id="PF00512">
    <property type="entry name" value="HisKA"/>
    <property type="match status" value="1"/>
</dbReference>
<accession>A0A386H454</accession>
<dbReference type="EMBL" id="CP032416">
    <property type="protein sequence ID" value="AYD40460.1"/>
    <property type="molecule type" value="Genomic_DNA"/>
</dbReference>
<dbReference type="SUPFAM" id="SSF47384">
    <property type="entry name" value="Homodimeric domain of signal transducing histidine kinase"/>
    <property type="match status" value="1"/>
</dbReference>
<dbReference type="PRINTS" id="PR00344">
    <property type="entry name" value="BCTRLSENSOR"/>
</dbReference>
<dbReference type="InterPro" id="IPR003594">
    <property type="entry name" value="HATPase_dom"/>
</dbReference>
<feature type="transmembrane region" description="Helical" evidence="9">
    <location>
        <begin position="144"/>
        <end position="166"/>
    </location>
</feature>
<dbReference type="KEGG" id="cfer:D4Z93_07950"/>
<sequence length="405" mass="46018">MFRKLKIELILINLILTSILLLTIFSGIYVLMKSSFDHSAYMMMDKTLQMEHIKEGERGQKGPNPMVFIIKTDNKKNIIYIESNFKLTDNEFKTLKDRALKSDLKRGSITYNNLNLRYVRIHKDYGFAIVFQDKSFDNGALNSLIKISIIVCIVSLIVVFIISLLLSNIALKPIINVWEKQKAFVADASHELRTPLSVIRTNLDLVLDNHEETVGSQEKWLNNIKTETQRMTKLIEDLLFLARSDSGKKSLMRLKFDLSSVIIRSVTAFEPIAIQNSIKLKYNVLNGIRFNGNEGRINQLMVILIDNAIKHTPEGGTIKVNMNIVKNKINIIVSDTGEGIEEEYLDKIFERFYKVDKSRAKREGEGHFGLGLSIAKTIVDELNGDISVSSKPNEGATFKVVFKLA</sequence>
<dbReference type="InterPro" id="IPR036097">
    <property type="entry name" value="HisK_dim/P_sf"/>
</dbReference>
<dbReference type="Pfam" id="PF02518">
    <property type="entry name" value="HATPase_c"/>
    <property type="match status" value="1"/>
</dbReference>
<organism evidence="11 12">
    <name type="scientific">Clostridium fermenticellae</name>
    <dbReference type="NCBI Taxonomy" id="2068654"/>
    <lineage>
        <taxon>Bacteria</taxon>
        <taxon>Bacillati</taxon>
        <taxon>Bacillota</taxon>
        <taxon>Clostridia</taxon>
        <taxon>Eubacteriales</taxon>
        <taxon>Clostridiaceae</taxon>
        <taxon>Clostridium</taxon>
    </lineage>
</organism>
<dbReference type="GO" id="GO:0005886">
    <property type="term" value="C:plasma membrane"/>
    <property type="evidence" value="ECO:0007669"/>
    <property type="project" value="TreeGrafter"/>
</dbReference>
<evidence type="ECO:0000313" key="12">
    <source>
        <dbReference type="Proteomes" id="UP000266301"/>
    </source>
</evidence>
<dbReference type="SMART" id="SM00387">
    <property type="entry name" value="HATPase_c"/>
    <property type="match status" value="1"/>
</dbReference>
<evidence type="ECO:0000256" key="9">
    <source>
        <dbReference type="SAM" id="Phobius"/>
    </source>
</evidence>
<dbReference type="PANTHER" id="PTHR45453:SF1">
    <property type="entry name" value="PHOSPHATE REGULON SENSOR PROTEIN PHOR"/>
    <property type="match status" value="1"/>
</dbReference>
<dbReference type="FunFam" id="1.10.287.130:FF:000001">
    <property type="entry name" value="Two-component sensor histidine kinase"/>
    <property type="match status" value="1"/>
</dbReference>
<comment type="catalytic activity">
    <reaction evidence="1">
        <text>ATP + protein L-histidine = ADP + protein N-phospho-L-histidine.</text>
        <dbReference type="EC" id="2.7.13.3"/>
    </reaction>
</comment>
<dbReference type="CDD" id="cd00082">
    <property type="entry name" value="HisKA"/>
    <property type="match status" value="1"/>
</dbReference>
<evidence type="ECO:0000256" key="2">
    <source>
        <dbReference type="ARBA" id="ARBA00004370"/>
    </source>
</evidence>
<dbReference type="GO" id="GO:0016036">
    <property type="term" value="P:cellular response to phosphate starvation"/>
    <property type="evidence" value="ECO:0007669"/>
    <property type="project" value="TreeGrafter"/>
</dbReference>
<dbReference type="InterPro" id="IPR005467">
    <property type="entry name" value="His_kinase_dom"/>
</dbReference>
<dbReference type="FunFam" id="3.30.565.10:FF:000006">
    <property type="entry name" value="Sensor histidine kinase WalK"/>
    <property type="match status" value="1"/>
</dbReference>
<reference evidence="11 12" key="1">
    <citation type="journal article" date="2019" name="Int. J. Syst. Evol. Microbiol.">
        <title>Clostridium fermenticellae sp. nov., isolated from the mud in a fermentation cellar for the production of the Chinese liquor, baijiu.</title>
        <authorList>
            <person name="Xu P.X."/>
            <person name="Chai L.J."/>
            <person name="Qiu T."/>
            <person name="Zhang X.J."/>
            <person name="Lu Z.M."/>
            <person name="Xiao C."/>
            <person name="Wang S.T."/>
            <person name="Shen C.H."/>
            <person name="Shi J.S."/>
            <person name="Xu Z.H."/>
        </authorList>
    </citation>
    <scope>NUCLEOTIDE SEQUENCE [LARGE SCALE GENOMIC DNA]</scope>
    <source>
        <strain evidence="11 12">JN500901</strain>
    </source>
</reference>
<keyword evidence="12" id="KW-1185">Reference proteome</keyword>
<name>A0A386H454_9CLOT</name>
<dbReference type="InterPro" id="IPR050351">
    <property type="entry name" value="BphY/WalK/GraS-like"/>
</dbReference>
<protein>
    <recommendedName>
        <fullName evidence="3">histidine kinase</fullName>
        <ecNumber evidence="3">2.7.13.3</ecNumber>
    </recommendedName>
</protein>